<dbReference type="GO" id="GO:0016758">
    <property type="term" value="F:hexosyltransferase activity"/>
    <property type="evidence" value="ECO:0007669"/>
    <property type="project" value="InterPro"/>
</dbReference>
<accession>A0A1M4WJP5</accession>
<dbReference type="AlphaFoldDB" id="A0A1M4WJP5"/>
<dbReference type="OrthoDB" id="9803241at2"/>
<sequence>MATKPQLRILVAPLNWGLGHAVRCIPIIKHLLAQGHHVCIASDGAAFNLLQQEFPKLKSYLLTCSKATYARSKFSMKYKLGLQAFKLIKKIKKEQRLLAEIRQKEGLDLIISDNRIGLRLADTPSVIITHQLTVLSGKSSWLTTAIHAYYLKKFDSIWIPDRSDSPQLSGILSKNKHLDAKAKYIGIPSRMTSIHTEKIYKYAMILSGPEPLRTEFEQRLIAMFKTEDYPTILIQGKVEANKTKHYIGSIEVYNYLTSNELNLIINQAECIICRSGYTSVLDLAKLGAKGFLVPTPGQYEQEYLAQHLKQNGLADFCLQNNLSLKRIKNAQSIGFSDYKVSPLQIDLDLKVEA</sequence>
<organism evidence="2 3">
    <name type="scientific">Psychroflexus salarius</name>
    <dbReference type="NCBI Taxonomy" id="1155689"/>
    <lineage>
        <taxon>Bacteria</taxon>
        <taxon>Pseudomonadati</taxon>
        <taxon>Bacteroidota</taxon>
        <taxon>Flavobacteriia</taxon>
        <taxon>Flavobacteriales</taxon>
        <taxon>Flavobacteriaceae</taxon>
        <taxon>Psychroflexus</taxon>
    </lineage>
</organism>
<keyword evidence="3" id="KW-1185">Reference proteome</keyword>
<dbReference type="EMBL" id="FQTW01000006">
    <property type="protein sequence ID" value="SHE81380.1"/>
    <property type="molecule type" value="Genomic_DNA"/>
</dbReference>
<dbReference type="SUPFAM" id="SSF53756">
    <property type="entry name" value="UDP-Glycosyltransferase/glycogen phosphorylase"/>
    <property type="match status" value="1"/>
</dbReference>
<dbReference type="Proteomes" id="UP000184462">
    <property type="component" value="Unassembled WGS sequence"/>
</dbReference>
<protein>
    <submittedName>
        <fullName evidence="2">Glycosyltransferase family 28 C-terminal domain-containing protein</fullName>
    </submittedName>
</protein>
<evidence type="ECO:0000313" key="2">
    <source>
        <dbReference type="EMBL" id="SHE81380.1"/>
    </source>
</evidence>
<dbReference type="Gene3D" id="3.40.50.2000">
    <property type="entry name" value="Glycogen Phosphorylase B"/>
    <property type="match status" value="1"/>
</dbReference>
<proteinExistence type="predicted"/>
<evidence type="ECO:0000259" key="1">
    <source>
        <dbReference type="Pfam" id="PF04101"/>
    </source>
</evidence>
<name>A0A1M4WJP5_9FLAO</name>
<keyword evidence="2" id="KW-0808">Transferase</keyword>
<dbReference type="Pfam" id="PF04101">
    <property type="entry name" value="Glyco_tran_28_C"/>
    <property type="match status" value="1"/>
</dbReference>
<feature type="domain" description="Glycosyl transferase family 28 C-terminal" evidence="1">
    <location>
        <begin position="232"/>
        <end position="329"/>
    </location>
</feature>
<dbReference type="STRING" id="1155689.SAMN05444278_10632"/>
<reference evidence="2 3" key="1">
    <citation type="submission" date="2016-11" db="EMBL/GenBank/DDBJ databases">
        <authorList>
            <person name="Jaros S."/>
            <person name="Januszkiewicz K."/>
            <person name="Wedrychowicz H."/>
        </authorList>
    </citation>
    <scope>NUCLEOTIDE SEQUENCE [LARGE SCALE GENOMIC DNA]</scope>
    <source>
        <strain evidence="2 3">DSM 25661</strain>
    </source>
</reference>
<gene>
    <name evidence="2" type="ORF">SAMN05444278_10632</name>
</gene>
<dbReference type="InterPro" id="IPR007235">
    <property type="entry name" value="Glyco_trans_28_C"/>
</dbReference>
<evidence type="ECO:0000313" key="3">
    <source>
        <dbReference type="Proteomes" id="UP000184462"/>
    </source>
</evidence>
<dbReference type="RefSeq" id="WP_073193150.1">
    <property type="nucleotide sequence ID" value="NZ_FQTW01000006.1"/>
</dbReference>